<keyword evidence="2 11" id="KW-1003">Cell membrane</keyword>
<gene>
    <name evidence="11" type="primary">fluC</name>
    <name evidence="11" type="synonym">crcB</name>
    <name evidence="12" type="ORF">SAMN05660477_02777</name>
</gene>
<keyword evidence="11" id="KW-0915">Sodium</keyword>
<dbReference type="InterPro" id="IPR003691">
    <property type="entry name" value="FluC"/>
</dbReference>
<keyword evidence="5 11" id="KW-1133">Transmembrane helix</keyword>
<evidence type="ECO:0000313" key="12">
    <source>
        <dbReference type="EMBL" id="SKC06696.1"/>
    </source>
</evidence>
<name>A0A1T5GE51_9FLAO</name>
<feature type="transmembrane region" description="Helical" evidence="11">
    <location>
        <begin position="34"/>
        <end position="57"/>
    </location>
</feature>
<reference evidence="12 13" key="1">
    <citation type="submission" date="2017-02" db="EMBL/GenBank/DDBJ databases">
        <authorList>
            <person name="Peterson S.W."/>
        </authorList>
    </citation>
    <scope>NUCLEOTIDE SEQUENCE [LARGE SCALE GENOMIC DNA]</scope>
    <source>
        <strain evidence="12 13">DSM 22323</strain>
    </source>
</reference>
<dbReference type="GO" id="GO:0046872">
    <property type="term" value="F:metal ion binding"/>
    <property type="evidence" value="ECO:0007669"/>
    <property type="project" value="UniProtKB-KW"/>
</dbReference>
<comment type="function">
    <text evidence="11">Fluoride-specific ion channel. Important for reducing fluoride concentration in the cell, thus reducing its toxicity.</text>
</comment>
<evidence type="ECO:0000256" key="1">
    <source>
        <dbReference type="ARBA" id="ARBA00004651"/>
    </source>
</evidence>
<keyword evidence="6 11" id="KW-0406">Ion transport</keyword>
<dbReference type="PANTHER" id="PTHR28259:SF1">
    <property type="entry name" value="FLUORIDE EXPORT PROTEIN 1-RELATED"/>
    <property type="match status" value="1"/>
</dbReference>
<comment type="activity regulation">
    <text evidence="11">Na(+) is not transported, but it plays an essential structural role and its presence is essential for fluoride channel function.</text>
</comment>
<keyword evidence="13" id="KW-1185">Reference proteome</keyword>
<comment type="subcellular location">
    <subcellularLocation>
        <location evidence="1 11">Cell membrane</location>
        <topology evidence="1 11">Multi-pass membrane protein</topology>
    </subcellularLocation>
</comment>
<dbReference type="STRING" id="619805.SAMN05660477_02777"/>
<dbReference type="GO" id="GO:0005886">
    <property type="term" value="C:plasma membrane"/>
    <property type="evidence" value="ECO:0007669"/>
    <property type="project" value="UniProtKB-SubCell"/>
</dbReference>
<keyword evidence="4 11" id="KW-0812">Transmembrane</keyword>
<keyword evidence="8 11" id="KW-0407">Ion channel</keyword>
<dbReference type="EMBL" id="FUYZ01000011">
    <property type="protein sequence ID" value="SKC06696.1"/>
    <property type="molecule type" value="Genomic_DNA"/>
</dbReference>
<keyword evidence="3" id="KW-0997">Cell inner membrane</keyword>
<dbReference type="Pfam" id="PF02537">
    <property type="entry name" value="CRCB"/>
    <property type="match status" value="1"/>
</dbReference>
<sequence length="122" mass="13361">MLKNLVLIFIGGGIGSILRYLISFFSLKFFKTSGFPIATLVINLVGCFLIGLFSAYFIKQDSGLKFLFITGFCGGFTTFSTFSAENVTLYQNGNYISLISYILLSVILGFFAVLMGLSIAKN</sequence>
<evidence type="ECO:0000313" key="13">
    <source>
        <dbReference type="Proteomes" id="UP000191112"/>
    </source>
</evidence>
<protein>
    <recommendedName>
        <fullName evidence="11">Fluoride-specific ion channel FluC</fullName>
    </recommendedName>
</protein>
<feature type="transmembrane region" description="Helical" evidence="11">
    <location>
        <begin position="5"/>
        <end position="22"/>
    </location>
</feature>
<feature type="binding site" evidence="11">
    <location>
        <position position="77"/>
    </location>
    <ligand>
        <name>Na(+)</name>
        <dbReference type="ChEBI" id="CHEBI:29101"/>
        <note>structural</note>
    </ligand>
</feature>
<dbReference type="PANTHER" id="PTHR28259">
    <property type="entry name" value="FLUORIDE EXPORT PROTEIN 1-RELATED"/>
    <property type="match status" value="1"/>
</dbReference>
<evidence type="ECO:0000256" key="4">
    <source>
        <dbReference type="ARBA" id="ARBA00022692"/>
    </source>
</evidence>
<evidence type="ECO:0000256" key="7">
    <source>
        <dbReference type="ARBA" id="ARBA00023136"/>
    </source>
</evidence>
<keyword evidence="11" id="KW-0479">Metal-binding</keyword>
<dbReference type="RefSeq" id="WP_079667958.1">
    <property type="nucleotide sequence ID" value="NZ_FUYZ01000011.1"/>
</dbReference>
<feature type="transmembrane region" description="Helical" evidence="11">
    <location>
        <begin position="95"/>
        <end position="120"/>
    </location>
</feature>
<dbReference type="NCBIfam" id="TIGR00494">
    <property type="entry name" value="crcB"/>
    <property type="match status" value="1"/>
</dbReference>
<proteinExistence type="inferred from homology"/>
<evidence type="ECO:0000256" key="8">
    <source>
        <dbReference type="ARBA" id="ARBA00023303"/>
    </source>
</evidence>
<comment type="similarity">
    <text evidence="9 11">Belongs to the fluoride channel Fluc/FEX (TC 1.A.43) family.</text>
</comment>
<evidence type="ECO:0000256" key="3">
    <source>
        <dbReference type="ARBA" id="ARBA00022519"/>
    </source>
</evidence>
<feature type="transmembrane region" description="Helical" evidence="11">
    <location>
        <begin position="64"/>
        <end position="83"/>
    </location>
</feature>
<evidence type="ECO:0000256" key="10">
    <source>
        <dbReference type="ARBA" id="ARBA00035585"/>
    </source>
</evidence>
<dbReference type="AlphaFoldDB" id="A0A1T5GE51"/>
<feature type="binding site" evidence="11">
    <location>
        <position position="74"/>
    </location>
    <ligand>
        <name>Na(+)</name>
        <dbReference type="ChEBI" id="CHEBI:29101"/>
        <note>structural</note>
    </ligand>
</feature>
<dbReference type="GO" id="GO:0062054">
    <property type="term" value="F:fluoride channel activity"/>
    <property type="evidence" value="ECO:0007669"/>
    <property type="project" value="UniProtKB-UniRule"/>
</dbReference>
<dbReference type="GO" id="GO:0140114">
    <property type="term" value="P:cellular detoxification of fluoride"/>
    <property type="evidence" value="ECO:0007669"/>
    <property type="project" value="UniProtKB-UniRule"/>
</dbReference>
<keyword evidence="11" id="KW-0813">Transport</keyword>
<organism evidence="12 13">
    <name type="scientific">Soonwooa buanensis</name>
    <dbReference type="NCBI Taxonomy" id="619805"/>
    <lineage>
        <taxon>Bacteria</taxon>
        <taxon>Pseudomonadati</taxon>
        <taxon>Bacteroidota</taxon>
        <taxon>Flavobacteriia</taxon>
        <taxon>Flavobacteriales</taxon>
        <taxon>Weeksellaceae</taxon>
        <taxon>Chryseobacterium group</taxon>
        <taxon>Soonwooa</taxon>
    </lineage>
</organism>
<keyword evidence="7 11" id="KW-0472">Membrane</keyword>
<dbReference type="OrthoDB" id="9815830at2"/>
<evidence type="ECO:0000256" key="9">
    <source>
        <dbReference type="ARBA" id="ARBA00035120"/>
    </source>
</evidence>
<dbReference type="HAMAP" id="MF_00454">
    <property type="entry name" value="FluC"/>
    <property type="match status" value="1"/>
</dbReference>
<evidence type="ECO:0000256" key="5">
    <source>
        <dbReference type="ARBA" id="ARBA00022989"/>
    </source>
</evidence>
<accession>A0A1T5GE51</accession>
<dbReference type="Proteomes" id="UP000191112">
    <property type="component" value="Unassembled WGS sequence"/>
</dbReference>
<evidence type="ECO:0000256" key="2">
    <source>
        <dbReference type="ARBA" id="ARBA00022475"/>
    </source>
</evidence>
<comment type="catalytic activity">
    <reaction evidence="10">
        <text>fluoride(in) = fluoride(out)</text>
        <dbReference type="Rhea" id="RHEA:76159"/>
        <dbReference type="ChEBI" id="CHEBI:17051"/>
    </reaction>
    <physiologicalReaction direction="left-to-right" evidence="10">
        <dbReference type="Rhea" id="RHEA:76160"/>
    </physiologicalReaction>
</comment>
<evidence type="ECO:0000256" key="11">
    <source>
        <dbReference type="HAMAP-Rule" id="MF_00454"/>
    </source>
</evidence>
<evidence type="ECO:0000256" key="6">
    <source>
        <dbReference type="ARBA" id="ARBA00023065"/>
    </source>
</evidence>